<dbReference type="EMBL" id="HG315671">
    <property type="protein sequence ID" value="CDF80762.1"/>
    <property type="molecule type" value="Genomic_DNA"/>
</dbReference>
<accession>T2KPK1</accession>
<keyword evidence="2" id="KW-1185">Reference proteome</keyword>
<reference evidence="1 2" key="1">
    <citation type="journal article" date="2013" name="Appl. Environ. Microbiol.">
        <title>The genome of the alga-associated marine flavobacterium Formosa agariphila KMM 3901T reveals a broad potential for degradation of algal polysaccharides.</title>
        <authorList>
            <person name="Mann A.J."/>
            <person name="Hahnke R.L."/>
            <person name="Huang S."/>
            <person name="Werner J."/>
            <person name="Xing P."/>
            <person name="Barbeyron T."/>
            <person name="Huettel B."/>
            <person name="Stueber K."/>
            <person name="Reinhardt R."/>
            <person name="Harder J."/>
            <person name="Gloeckner F.O."/>
            <person name="Amann R.I."/>
            <person name="Teeling H."/>
        </authorList>
    </citation>
    <scope>NUCLEOTIDE SEQUENCE [LARGE SCALE GENOMIC DNA]</scope>
    <source>
        <strain evidence="2">DSM 15362 / KCTC 12365 / LMG 23005 / KMM 3901</strain>
    </source>
</reference>
<dbReference type="HOGENOM" id="CLU_1934231_0_0_10"/>
<dbReference type="PATRIC" id="fig|1347342.6.peg.3069"/>
<evidence type="ECO:0000313" key="2">
    <source>
        <dbReference type="Proteomes" id="UP000016160"/>
    </source>
</evidence>
<dbReference type="RefSeq" id="WP_038532060.1">
    <property type="nucleotide sequence ID" value="NZ_HG315671.1"/>
</dbReference>
<gene>
    <name evidence="1" type="ORF">BN863_30500</name>
</gene>
<name>T2KPK1_FORAG</name>
<sequence>MKHLFIILIAVICFSCNSDDDGARNTTFHTPTWIQGTWYVQGSTNLSGVKFTTDDFCEIESGTETCYKNIADQSNGYIFVDEDIISDTEYEFELEYEGEPGVEREVEFHFRKISETQMVSIEDGIERVTYTKQ</sequence>
<organism evidence="1 2">
    <name type="scientific">Formosa agariphila (strain DSM 15362 / KCTC 12365 / LMG 23005 / KMM 3901 / M-2Alg 35-1)</name>
    <dbReference type="NCBI Taxonomy" id="1347342"/>
    <lineage>
        <taxon>Bacteria</taxon>
        <taxon>Pseudomonadati</taxon>
        <taxon>Bacteroidota</taxon>
        <taxon>Flavobacteriia</taxon>
        <taxon>Flavobacteriales</taxon>
        <taxon>Flavobacteriaceae</taxon>
        <taxon>Formosa</taxon>
    </lineage>
</organism>
<evidence type="ECO:0000313" key="1">
    <source>
        <dbReference type="EMBL" id="CDF80762.1"/>
    </source>
</evidence>
<dbReference type="AlphaFoldDB" id="T2KPK1"/>
<dbReference type="Proteomes" id="UP000016160">
    <property type="component" value="Chromosome"/>
</dbReference>
<dbReference type="STRING" id="1347342.BN863_30500"/>
<proteinExistence type="predicted"/>
<protein>
    <submittedName>
        <fullName evidence="1">Uncharacterized protein</fullName>
    </submittedName>
</protein>
<dbReference type="eggNOG" id="ENOG5033HUX">
    <property type="taxonomic scope" value="Bacteria"/>
</dbReference>
<dbReference type="OrthoDB" id="1151192at2"/>